<gene>
    <name evidence="3" type="ORF">H359_0380</name>
</gene>
<dbReference type="Proteomes" id="UP000016064">
    <property type="component" value="Unassembled WGS sequence"/>
</dbReference>
<name>A0ABN0N0S0_9CHLA</name>
<accession>A0ABN0N0S0</accession>
<feature type="region of interest" description="Disordered" evidence="1">
    <location>
        <begin position="335"/>
        <end position="374"/>
    </location>
</feature>
<keyword evidence="2" id="KW-1133">Transmembrane helix</keyword>
<evidence type="ECO:0000313" key="4">
    <source>
        <dbReference type="Proteomes" id="UP000016064"/>
    </source>
</evidence>
<feature type="transmembrane region" description="Helical" evidence="2">
    <location>
        <begin position="76"/>
        <end position="96"/>
    </location>
</feature>
<dbReference type="Pfam" id="PF17461">
    <property type="entry name" value="DUF5423"/>
    <property type="match status" value="1"/>
</dbReference>
<feature type="transmembrane region" description="Helical" evidence="2">
    <location>
        <begin position="50"/>
        <end position="70"/>
    </location>
</feature>
<feature type="compositionally biased region" description="Basic and acidic residues" evidence="1">
    <location>
        <begin position="336"/>
        <end position="348"/>
    </location>
</feature>
<evidence type="ECO:0000256" key="1">
    <source>
        <dbReference type="SAM" id="MobiDB-lite"/>
    </source>
</evidence>
<keyword evidence="2" id="KW-0812">Transmembrane</keyword>
<sequence>MTSLIYNGGYIHDPIASCQEPLSVRKSLSAPKGLWNRITQLADTNPRVRYTLDITIIVLGILSIVGVLIASQGQGLLVFGIIPGLVLVSLGLTLLVSDVASTEKKKEIAEMLTAIFVPLVLLGLASALFAGAYFTCGASALILASPLFIMGTMTVGLSLVSLNKVTFQYFHTRSLIKSQNAAITLYERDAEEHSIPEVSKTTISEKITEKDPFLRAKSVILENRKRRKATRQYIRDHIQANLITRDLDSKRTASEKALLPTSWEYEDFTETCDFSQIHSLLKPDITFSTDVQTTIKTSSKETSSLPIFPACVVSSPLPSSMIYRDSKLIESVAKISENRPQHDYKDNNEESSQNGSREENEDQEDLEENQGNEE</sequence>
<reference evidence="3 4" key="1">
    <citation type="submission" date="2013-07" db="EMBL/GenBank/DDBJ databases">
        <title>Isolation of a new Chlamydia species from the feral Sacred Ibis (Threskiornis aethiopicus): Chlamydia ibidis.</title>
        <authorList>
            <person name="Vorimore F."/>
            <person name="Hsia R.-C."/>
            <person name="Huot-Creasy H."/>
            <person name="Bastian S."/>
            <person name="Deruyter L."/>
            <person name="Passet A."/>
            <person name="Sachse K."/>
            <person name="Bavoil P."/>
            <person name="Myers G."/>
            <person name="Laroucau K."/>
        </authorList>
    </citation>
    <scope>NUCLEOTIDE SEQUENCE [LARGE SCALE GENOMIC DNA]</scope>
    <source>
        <strain evidence="3 4">10-1398/6</strain>
    </source>
</reference>
<comment type="caution">
    <text evidence="3">The sequence shown here is derived from an EMBL/GenBank/DDBJ whole genome shotgun (WGS) entry which is preliminary data.</text>
</comment>
<feature type="transmembrane region" description="Helical" evidence="2">
    <location>
        <begin position="108"/>
        <end position="134"/>
    </location>
</feature>
<organism evidence="3 4">
    <name type="scientific">Chlamydia ibidis 10-1398/6</name>
    <dbReference type="NCBI Taxonomy" id="1046581"/>
    <lineage>
        <taxon>Bacteria</taxon>
        <taxon>Pseudomonadati</taxon>
        <taxon>Chlamydiota</taxon>
        <taxon>Chlamydiia</taxon>
        <taxon>Chlamydiales</taxon>
        <taxon>Chlamydiaceae</taxon>
        <taxon>Chlamydia/Chlamydophila group</taxon>
        <taxon>Chlamydia</taxon>
    </lineage>
</organism>
<proteinExistence type="predicted"/>
<feature type="compositionally biased region" description="Acidic residues" evidence="1">
    <location>
        <begin position="359"/>
        <end position="374"/>
    </location>
</feature>
<feature type="transmembrane region" description="Helical" evidence="2">
    <location>
        <begin position="140"/>
        <end position="162"/>
    </location>
</feature>
<dbReference type="RefSeq" id="WP_020370370.1">
    <property type="nucleotide sequence ID" value="NZ_APJW01000001.1"/>
</dbReference>
<dbReference type="EMBL" id="APJW01000001">
    <property type="protein sequence ID" value="EQM63228.1"/>
    <property type="molecule type" value="Genomic_DNA"/>
</dbReference>
<evidence type="ECO:0000256" key="2">
    <source>
        <dbReference type="SAM" id="Phobius"/>
    </source>
</evidence>
<dbReference type="InterPro" id="IPR035355">
    <property type="entry name" value="DUF5423"/>
</dbReference>
<evidence type="ECO:0008006" key="5">
    <source>
        <dbReference type="Google" id="ProtNLM"/>
    </source>
</evidence>
<keyword evidence="2" id="KW-0472">Membrane</keyword>
<protein>
    <recommendedName>
        <fullName evidence="5">Inner membrane protein</fullName>
    </recommendedName>
</protein>
<keyword evidence="4" id="KW-1185">Reference proteome</keyword>
<evidence type="ECO:0000313" key="3">
    <source>
        <dbReference type="EMBL" id="EQM63228.1"/>
    </source>
</evidence>